<gene>
    <name evidence="1" type="ORF">HMPREF0514_11623</name>
</gene>
<proteinExistence type="predicted"/>
<evidence type="ECO:0000313" key="1">
    <source>
        <dbReference type="EMBL" id="EFJ69553.1"/>
    </source>
</evidence>
<dbReference type="EMBL" id="ACGO02000002">
    <property type="protein sequence ID" value="EFJ69553.1"/>
    <property type="molecule type" value="Genomic_DNA"/>
</dbReference>
<sequence length="40" mass="4355">MGEVSGAQIKQIMKLASNTMLQTSMAKLAPPQQIMKNHAK</sequence>
<reference evidence="1 2" key="1">
    <citation type="submission" date="2010-06" db="EMBL/GenBank/DDBJ databases">
        <authorList>
            <person name="Muzny D."/>
            <person name="Qin X."/>
            <person name="Buhay C."/>
            <person name="Dugan-Rocha S."/>
            <person name="Ding Y."/>
            <person name="Chen G."/>
            <person name="Hawes A."/>
            <person name="Holder M."/>
            <person name="Jhangiani S."/>
            <person name="Johnson A."/>
            <person name="Khan Z."/>
            <person name="Li Z."/>
            <person name="Liu W."/>
            <person name="Liu X."/>
            <person name="Perez L."/>
            <person name="Shen H."/>
            <person name="Wang Q."/>
            <person name="Watt J."/>
            <person name="Xi L."/>
            <person name="Xin Y."/>
            <person name="Zhou J."/>
            <person name="Deng J."/>
            <person name="Jiang H."/>
            <person name="Liu Y."/>
            <person name="Qu J."/>
            <person name="Song X.-Z."/>
            <person name="Zhang L."/>
            <person name="Villasana D."/>
            <person name="Johnson A."/>
            <person name="Liu J."/>
            <person name="Liyanage D."/>
            <person name="Lorensuhewa L."/>
            <person name="Robinson T."/>
            <person name="Song A."/>
            <person name="Song B.-B."/>
            <person name="Dinh H."/>
            <person name="Thornton R."/>
            <person name="Coyle M."/>
            <person name="Francisco L."/>
            <person name="Jackson L."/>
            <person name="Javaid M."/>
            <person name="Korchina V."/>
            <person name="Kovar C."/>
            <person name="Mata R."/>
            <person name="Mathew T."/>
            <person name="Ngo R."/>
            <person name="Nguyen L."/>
            <person name="Nguyen N."/>
            <person name="Okwuonu G."/>
            <person name="Ongeri F."/>
            <person name="Pham C."/>
            <person name="Simmons D."/>
            <person name="Wilczek-Boney K."/>
            <person name="Hale W."/>
            <person name="Jakkamsetti A."/>
            <person name="Pham P."/>
            <person name="Ruth R."/>
            <person name="San Lucas F."/>
            <person name="Warren J."/>
            <person name="Zhang J."/>
            <person name="Zhao Z."/>
            <person name="Zhou C."/>
            <person name="Zhu D."/>
            <person name="Lee S."/>
            <person name="Bess C."/>
            <person name="Blankenburg K."/>
            <person name="Forbes L."/>
            <person name="Fu Q."/>
            <person name="Gubbala S."/>
            <person name="Hirani K."/>
            <person name="Jayaseelan J.C."/>
            <person name="Lara F."/>
            <person name="Munidasa M."/>
            <person name="Palculict T."/>
            <person name="Patil S."/>
            <person name="Pu L.-L."/>
            <person name="Saada N."/>
            <person name="Tang L."/>
            <person name="Weissenberger G."/>
            <person name="Zhu Y."/>
            <person name="Hemphill L."/>
            <person name="Shang Y."/>
            <person name="Youmans B."/>
            <person name="Ayvaz T."/>
            <person name="Ross M."/>
            <person name="Santibanez J."/>
            <person name="Aqrawi P."/>
            <person name="Gross S."/>
            <person name="Joshi V."/>
            <person name="Fowler G."/>
            <person name="Nazareth L."/>
            <person name="Reid J."/>
            <person name="Worley K."/>
            <person name="Petrosino J."/>
            <person name="Highlander S."/>
            <person name="Gibbs R."/>
        </authorList>
    </citation>
    <scope>NUCLEOTIDE SEQUENCE [LARGE SCALE GENOMIC DNA]</scope>
    <source>
        <strain evidence="1 2">JV-V03</strain>
    </source>
</reference>
<organism evidence="1 2">
    <name type="scientific">Lactobacillus paragasseri JV-V03</name>
    <dbReference type="NCBI Taxonomy" id="525326"/>
    <lineage>
        <taxon>Bacteria</taxon>
        <taxon>Bacillati</taxon>
        <taxon>Bacillota</taxon>
        <taxon>Bacilli</taxon>
        <taxon>Lactobacillales</taxon>
        <taxon>Lactobacillaceae</taxon>
        <taxon>Lactobacillus</taxon>
    </lineage>
</organism>
<protein>
    <submittedName>
        <fullName evidence="1">Uncharacterized protein</fullName>
    </submittedName>
</protein>
<accession>A0AA86ZT39</accession>
<dbReference type="Proteomes" id="UP000003672">
    <property type="component" value="Unassembled WGS sequence"/>
</dbReference>
<name>A0AA86ZT39_9LACO</name>
<comment type="caution">
    <text evidence="1">The sequence shown here is derived from an EMBL/GenBank/DDBJ whole genome shotgun (WGS) entry which is preliminary data.</text>
</comment>
<evidence type="ECO:0000313" key="2">
    <source>
        <dbReference type="Proteomes" id="UP000003672"/>
    </source>
</evidence>
<dbReference type="AlphaFoldDB" id="A0AA86ZT39"/>